<evidence type="ECO:0000256" key="1">
    <source>
        <dbReference type="SAM" id="MobiDB-lite"/>
    </source>
</evidence>
<feature type="compositionally biased region" description="Basic residues" evidence="1">
    <location>
        <begin position="26"/>
        <end position="40"/>
    </location>
</feature>
<feature type="compositionally biased region" description="Basic residues" evidence="1">
    <location>
        <begin position="111"/>
        <end position="123"/>
    </location>
</feature>
<feature type="compositionally biased region" description="Basic and acidic residues" evidence="1">
    <location>
        <begin position="305"/>
        <end position="315"/>
    </location>
</feature>
<dbReference type="AlphaFoldDB" id="A0A6J4P0R9"/>
<feature type="compositionally biased region" description="Basic and acidic residues" evidence="1">
    <location>
        <begin position="138"/>
        <end position="159"/>
    </location>
</feature>
<feature type="region of interest" description="Disordered" evidence="1">
    <location>
        <begin position="305"/>
        <end position="327"/>
    </location>
</feature>
<feature type="compositionally biased region" description="Basic residues" evidence="1">
    <location>
        <begin position="226"/>
        <end position="236"/>
    </location>
</feature>
<dbReference type="EMBL" id="CADCUM010000117">
    <property type="protein sequence ID" value="CAA9401056.1"/>
    <property type="molecule type" value="Genomic_DNA"/>
</dbReference>
<sequence>AQSGDRPVHARCPGAGAVRRPGPGRVGRRGARGPRHHPCRGHAQDGGALAHARRGPSDDRQGHQRVARHGEARRRDPRRQDGQRQLGARQAAPAGLRARHPAHPDGDRGGSRPHRLPRAHRPARLLPDGPGPGADLPDGPRLDRGHGQRPAHRPDDGPHHARRGGGPTGGPAARRGGPHHTGPADGHLPRAWHHQRRRRRHGTGPADAEPLGRSARGQPDPSGRGPGHRLGHRRLRAGADGAGRRRQLVVRPVVEDRRAGDRGSAATARSLHVDGRFGEVPHHRRAPGGSPADLGRALRGLRHDAGDVPRGDPHAAQRCHRRGHPARHALARCPADDGQAREGAGRVRVQHGVLLDVADLRRQATGL</sequence>
<feature type="compositionally biased region" description="Basic residues" evidence="1">
    <location>
        <begin position="317"/>
        <end position="327"/>
    </location>
</feature>
<protein>
    <submittedName>
        <fullName evidence="2">Uncharacterized protein</fullName>
    </submittedName>
</protein>
<feature type="non-terminal residue" evidence="2">
    <location>
        <position position="367"/>
    </location>
</feature>
<proteinExistence type="predicted"/>
<feature type="non-terminal residue" evidence="2">
    <location>
        <position position="1"/>
    </location>
</feature>
<gene>
    <name evidence="2" type="ORF">AVDCRST_MAG32-2956</name>
</gene>
<feature type="region of interest" description="Disordered" evidence="1">
    <location>
        <begin position="1"/>
        <end position="273"/>
    </location>
</feature>
<evidence type="ECO:0000313" key="2">
    <source>
        <dbReference type="EMBL" id="CAA9401056.1"/>
    </source>
</evidence>
<organism evidence="2">
    <name type="scientific">uncultured Nocardioides sp</name>
    <dbReference type="NCBI Taxonomy" id="198441"/>
    <lineage>
        <taxon>Bacteria</taxon>
        <taxon>Bacillati</taxon>
        <taxon>Actinomycetota</taxon>
        <taxon>Actinomycetes</taxon>
        <taxon>Propionibacteriales</taxon>
        <taxon>Nocardioidaceae</taxon>
        <taxon>Nocardioides</taxon>
        <taxon>environmental samples</taxon>
    </lineage>
</organism>
<feature type="compositionally biased region" description="Basic and acidic residues" evidence="1">
    <location>
        <begin position="55"/>
        <end position="82"/>
    </location>
</feature>
<feature type="compositionally biased region" description="Low complexity" evidence="1">
    <location>
        <begin position="124"/>
        <end position="137"/>
    </location>
</feature>
<feature type="compositionally biased region" description="Basic residues" evidence="1">
    <location>
        <begin position="190"/>
        <end position="202"/>
    </location>
</feature>
<name>A0A6J4P0R9_9ACTN</name>
<feature type="compositionally biased region" description="Low complexity" evidence="1">
    <location>
        <begin position="10"/>
        <end position="23"/>
    </location>
</feature>
<reference evidence="2" key="1">
    <citation type="submission" date="2020-02" db="EMBL/GenBank/DDBJ databases">
        <authorList>
            <person name="Meier V. D."/>
        </authorList>
    </citation>
    <scope>NUCLEOTIDE SEQUENCE</scope>
    <source>
        <strain evidence="2">AVDCRST_MAG32</strain>
    </source>
</reference>
<accession>A0A6J4P0R9</accession>